<dbReference type="AlphaFoldDB" id="A0A6J6N3L4"/>
<dbReference type="SUPFAM" id="SSF53271">
    <property type="entry name" value="PRTase-like"/>
    <property type="match status" value="1"/>
</dbReference>
<evidence type="ECO:0000256" key="3">
    <source>
        <dbReference type="ARBA" id="ARBA00004496"/>
    </source>
</evidence>
<comment type="subcellular location">
    <subcellularLocation>
        <location evidence="3">Cytoplasm</location>
    </subcellularLocation>
</comment>
<evidence type="ECO:0000256" key="5">
    <source>
        <dbReference type="ARBA" id="ARBA00008391"/>
    </source>
</evidence>
<dbReference type="GO" id="GO:0002055">
    <property type="term" value="F:adenine binding"/>
    <property type="evidence" value="ECO:0007669"/>
    <property type="project" value="TreeGrafter"/>
</dbReference>
<reference evidence="12" key="1">
    <citation type="submission" date="2020-05" db="EMBL/GenBank/DDBJ databases">
        <authorList>
            <person name="Chiriac C."/>
            <person name="Salcher M."/>
            <person name="Ghai R."/>
            <person name="Kavagutti S V."/>
        </authorList>
    </citation>
    <scope>NUCLEOTIDE SEQUENCE</scope>
</reference>
<name>A0A6J6N3L4_9ZZZZ</name>
<dbReference type="HAMAP" id="MF_00004">
    <property type="entry name" value="Aden_phosphoribosyltr"/>
    <property type="match status" value="1"/>
</dbReference>
<dbReference type="FunFam" id="3.40.50.2020:FF:000021">
    <property type="entry name" value="Adenine phosphoribosyltransferase"/>
    <property type="match status" value="1"/>
</dbReference>
<dbReference type="GO" id="GO:0044209">
    <property type="term" value="P:AMP salvage"/>
    <property type="evidence" value="ECO:0007669"/>
    <property type="project" value="UniProtKB-UniPathway"/>
</dbReference>
<comment type="similarity">
    <text evidence="5">Belongs to the purine/pyrimidine phosphoribosyltransferase family.</text>
</comment>
<dbReference type="Gene3D" id="3.40.50.2020">
    <property type="match status" value="1"/>
</dbReference>
<evidence type="ECO:0000256" key="8">
    <source>
        <dbReference type="ARBA" id="ARBA00022676"/>
    </source>
</evidence>
<dbReference type="InterPro" id="IPR005764">
    <property type="entry name" value="Ade_phspho_trans"/>
</dbReference>
<dbReference type="EMBL" id="CAEZXJ010000019">
    <property type="protein sequence ID" value="CAB4680722.1"/>
    <property type="molecule type" value="Genomic_DNA"/>
</dbReference>
<keyword evidence="10" id="KW-0660">Purine salvage</keyword>
<evidence type="ECO:0000256" key="2">
    <source>
        <dbReference type="ARBA" id="ARBA00003968"/>
    </source>
</evidence>
<evidence type="ECO:0000256" key="10">
    <source>
        <dbReference type="ARBA" id="ARBA00022726"/>
    </source>
</evidence>
<dbReference type="CDD" id="cd06223">
    <property type="entry name" value="PRTases_typeI"/>
    <property type="match status" value="1"/>
</dbReference>
<evidence type="ECO:0000256" key="4">
    <source>
        <dbReference type="ARBA" id="ARBA00004659"/>
    </source>
</evidence>
<evidence type="ECO:0000256" key="1">
    <source>
        <dbReference type="ARBA" id="ARBA00000868"/>
    </source>
</evidence>
<dbReference type="GO" id="GO:0006166">
    <property type="term" value="P:purine ribonucleoside salvage"/>
    <property type="evidence" value="ECO:0007669"/>
    <property type="project" value="UniProtKB-KW"/>
</dbReference>
<accession>A0A6J6N3L4</accession>
<dbReference type="GO" id="GO:0006168">
    <property type="term" value="P:adenine salvage"/>
    <property type="evidence" value="ECO:0007669"/>
    <property type="project" value="InterPro"/>
</dbReference>
<dbReference type="NCBIfam" id="NF002634">
    <property type="entry name" value="PRK02304.1-3"/>
    <property type="match status" value="1"/>
</dbReference>
<dbReference type="GO" id="GO:0003999">
    <property type="term" value="F:adenine phosphoribosyltransferase activity"/>
    <property type="evidence" value="ECO:0007669"/>
    <property type="project" value="UniProtKB-EC"/>
</dbReference>
<comment type="catalytic activity">
    <reaction evidence="1">
        <text>AMP + diphosphate = 5-phospho-alpha-D-ribose 1-diphosphate + adenine</text>
        <dbReference type="Rhea" id="RHEA:16609"/>
        <dbReference type="ChEBI" id="CHEBI:16708"/>
        <dbReference type="ChEBI" id="CHEBI:33019"/>
        <dbReference type="ChEBI" id="CHEBI:58017"/>
        <dbReference type="ChEBI" id="CHEBI:456215"/>
        <dbReference type="EC" id="2.4.2.7"/>
    </reaction>
</comment>
<sequence length="175" mass="19120">MKLSDALKLIREIPDFPKQGILFQDITPLLSDAQAFNTVITHMSNSSSGCDYVAGMEARGFIFAASIANQSNRGFIPIRKAGKLPGQTHSEKYGLEYGQDTLEVHKDACGLNSRVLIVDDVLATGGTACAAIRLIEKTGASVLKLIFLLEIEELKGRDIILQQFPRVDIESLKKV</sequence>
<feature type="domain" description="Phosphoribosyltransferase" evidence="11">
    <location>
        <begin position="45"/>
        <end position="150"/>
    </location>
</feature>
<keyword evidence="9" id="KW-0808">Transferase</keyword>
<keyword evidence="7" id="KW-0963">Cytoplasm</keyword>
<evidence type="ECO:0000313" key="12">
    <source>
        <dbReference type="EMBL" id="CAB4680722.1"/>
    </source>
</evidence>
<dbReference type="EC" id="2.4.2.7" evidence="6"/>
<dbReference type="PANTHER" id="PTHR32315">
    <property type="entry name" value="ADENINE PHOSPHORIBOSYLTRANSFERASE"/>
    <property type="match status" value="1"/>
</dbReference>
<proteinExistence type="inferred from homology"/>
<dbReference type="InterPro" id="IPR050054">
    <property type="entry name" value="UPRTase/APRTase"/>
</dbReference>
<dbReference type="PANTHER" id="PTHR32315:SF3">
    <property type="entry name" value="ADENINE PHOSPHORIBOSYLTRANSFERASE"/>
    <property type="match status" value="1"/>
</dbReference>
<evidence type="ECO:0000259" key="11">
    <source>
        <dbReference type="Pfam" id="PF00156"/>
    </source>
</evidence>
<dbReference type="InterPro" id="IPR000836">
    <property type="entry name" value="PRTase_dom"/>
</dbReference>
<dbReference type="InterPro" id="IPR029057">
    <property type="entry name" value="PRTase-like"/>
</dbReference>
<evidence type="ECO:0000256" key="7">
    <source>
        <dbReference type="ARBA" id="ARBA00022490"/>
    </source>
</evidence>
<dbReference type="GO" id="GO:0016208">
    <property type="term" value="F:AMP binding"/>
    <property type="evidence" value="ECO:0007669"/>
    <property type="project" value="TreeGrafter"/>
</dbReference>
<keyword evidence="8" id="KW-0328">Glycosyltransferase</keyword>
<protein>
    <recommendedName>
        <fullName evidence="6">adenine phosphoribosyltransferase</fullName>
        <ecNumber evidence="6">2.4.2.7</ecNumber>
    </recommendedName>
</protein>
<dbReference type="GO" id="GO:0005737">
    <property type="term" value="C:cytoplasm"/>
    <property type="evidence" value="ECO:0007669"/>
    <property type="project" value="UniProtKB-SubCell"/>
</dbReference>
<dbReference type="NCBIfam" id="TIGR01090">
    <property type="entry name" value="apt"/>
    <property type="match status" value="1"/>
</dbReference>
<dbReference type="NCBIfam" id="NF002636">
    <property type="entry name" value="PRK02304.1-5"/>
    <property type="match status" value="1"/>
</dbReference>
<evidence type="ECO:0000256" key="9">
    <source>
        <dbReference type="ARBA" id="ARBA00022679"/>
    </source>
</evidence>
<gene>
    <name evidence="12" type="ORF">UFOPK2372_00226</name>
</gene>
<organism evidence="12">
    <name type="scientific">freshwater metagenome</name>
    <dbReference type="NCBI Taxonomy" id="449393"/>
    <lineage>
        <taxon>unclassified sequences</taxon>
        <taxon>metagenomes</taxon>
        <taxon>ecological metagenomes</taxon>
    </lineage>
</organism>
<comment type="pathway">
    <text evidence="4">Purine metabolism; AMP biosynthesis via salvage pathway; AMP from adenine: step 1/1.</text>
</comment>
<dbReference type="Pfam" id="PF00156">
    <property type="entry name" value="Pribosyltran"/>
    <property type="match status" value="1"/>
</dbReference>
<evidence type="ECO:0000256" key="6">
    <source>
        <dbReference type="ARBA" id="ARBA00011893"/>
    </source>
</evidence>
<dbReference type="UniPathway" id="UPA00588">
    <property type="reaction ID" value="UER00646"/>
</dbReference>
<comment type="function">
    <text evidence="2">Catalyzes a salvage reaction resulting in the formation of AMP, that is energically less costly than de novo synthesis.</text>
</comment>